<comment type="cofactor">
    <cofactor evidence="2 10">
        <name>NAD(+)</name>
        <dbReference type="ChEBI" id="CHEBI:57540"/>
    </cofactor>
</comment>
<evidence type="ECO:0000256" key="10">
    <source>
        <dbReference type="RuleBase" id="RU366046"/>
    </source>
</evidence>
<evidence type="ECO:0000313" key="12">
    <source>
        <dbReference type="EMBL" id="MBX7483642.1"/>
    </source>
</evidence>
<comment type="catalytic activity">
    <reaction evidence="1 10">
        <text>UDP-alpha-D-glucose = UDP-alpha-D-galactose</text>
        <dbReference type="Rhea" id="RHEA:22168"/>
        <dbReference type="ChEBI" id="CHEBI:58885"/>
        <dbReference type="ChEBI" id="CHEBI:66914"/>
        <dbReference type="EC" id="5.1.3.2"/>
    </reaction>
</comment>
<dbReference type="CDD" id="cd05247">
    <property type="entry name" value="UDP_G4E_1_SDR_e"/>
    <property type="match status" value="1"/>
</dbReference>
<dbReference type="InterPro" id="IPR036291">
    <property type="entry name" value="NAD(P)-bd_dom_sf"/>
</dbReference>
<evidence type="ECO:0000256" key="3">
    <source>
        <dbReference type="ARBA" id="ARBA00004947"/>
    </source>
</evidence>
<dbReference type="InterPro" id="IPR001509">
    <property type="entry name" value="Epimerase_deHydtase"/>
</dbReference>
<keyword evidence="7 10" id="KW-0520">NAD</keyword>
<dbReference type="PANTHER" id="PTHR43725:SF53">
    <property type="entry name" value="UDP-ARABINOSE 4-EPIMERASE 1"/>
    <property type="match status" value="1"/>
</dbReference>
<evidence type="ECO:0000256" key="6">
    <source>
        <dbReference type="ARBA" id="ARBA00018569"/>
    </source>
</evidence>
<evidence type="ECO:0000259" key="11">
    <source>
        <dbReference type="Pfam" id="PF01370"/>
    </source>
</evidence>
<organism evidence="12 13">
    <name type="scientific">Qipengyuania qiaonensis</name>
    <dbReference type="NCBI Taxonomy" id="2867240"/>
    <lineage>
        <taxon>Bacteria</taxon>
        <taxon>Pseudomonadati</taxon>
        <taxon>Pseudomonadota</taxon>
        <taxon>Alphaproteobacteria</taxon>
        <taxon>Sphingomonadales</taxon>
        <taxon>Erythrobacteraceae</taxon>
        <taxon>Qipengyuania</taxon>
    </lineage>
</organism>
<evidence type="ECO:0000313" key="13">
    <source>
        <dbReference type="Proteomes" id="UP000755104"/>
    </source>
</evidence>
<accession>A0ABS7JF35</accession>
<comment type="similarity">
    <text evidence="4 10">Belongs to the NAD(P)-dependent epimerase/dehydratase family.</text>
</comment>
<gene>
    <name evidence="12" type="primary">galE</name>
    <name evidence="12" type="ORF">K3174_13990</name>
</gene>
<keyword evidence="13" id="KW-1185">Reference proteome</keyword>
<keyword evidence="9 10" id="KW-0119">Carbohydrate metabolism</keyword>
<evidence type="ECO:0000256" key="5">
    <source>
        <dbReference type="ARBA" id="ARBA00013189"/>
    </source>
</evidence>
<evidence type="ECO:0000256" key="4">
    <source>
        <dbReference type="ARBA" id="ARBA00007637"/>
    </source>
</evidence>
<evidence type="ECO:0000256" key="2">
    <source>
        <dbReference type="ARBA" id="ARBA00001911"/>
    </source>
</evidence>
<sequence>MLAILRFAICGARSARQFTPVKTVLVTGGAGYVGAHCCKAFAKAGWKVVTFDNLSRGWRDSVKWGPLIEGDLLDAAAIGDAVSETKPDLVAHFAAFAYVGESMSDPASYYRNNCVGTMNLLDAMMEHGVKRMLFSSTCATYGIPERLPIDEGLSQNPINPYGRSKLVIEQVLKDYAAAYGLSSVSLRYFNAAGADPDGEIGEKHEPETHAIPLAIAASLEPGSEFTVLGTDFETRDGSAVRDYIHVADLADAHVAGGEFLMEHDGCHAFNLGTGVGTSVIELLDAVERATGQKPNARFGPRRAGDPPALVASYDKIERCLGWTPKQSGIDRIVETAVSWHRRQSGET</sequence>
<evidence type="ECO:0000256" key="9">
    <source>
        <dbReference type="ARBA" id="ARBA00023277"/>
    </source>
</evidence>
<comment type="pathway">
    <text evidence="3 10">Carbohydrate metabolism; galactose metabolism.</text>
</comment>
<dbReference type="EMBL" id="JAIGNO010000011">
    <property type="protein sequence ID" value="MBX7483642.1"/>
    <property type="molecule type" value="Genomic_DNA"/>
</dbReference>
<evidence type="ECO:0000256" key="1">
    <source>
        <dbReference type="ARBA" id="ARBA00000083"/>
    </source>
</evidence>
<dbReference type="PANTHER" id="PTHR43725">
    <property type="entry name" value="UDP-GLUCOSE 4-EPIMERASE"/>
    <property type="match status" value="1"/>
</dbReference>
<dbReference type="InterPro" id="IPR005886">
    <property type="entry name" value="UDP_G4E"/>
</dbReference>
<evidence type="ECO:0000256" key="7">
    <source>
        <dbReference type="ARBA" id="ARBA00023027"/>
    </source>
</evidence>
<reference evidence="12 13" key="1">
    <citation type="submission" date="2021-08" db="EMBL/GenBank/DDBJ databases">
        <title>Comparative Genomics Analysis of the Genus Qipengyuania Reveals Extensive Genetic Diversity and Metabolic Versatility, Including the Description of Fifteen Novel Species.</title>
        <authorList>
            <person name="Liu Y."/>
        </authorList>
    </citation>
    <scope>NUCLEOTIDE SEQUENCE [LARGE SCALE GENOMIC DNA]</scope>
    <source>
        <strain evidence="12 13">6D47A</strain>
    </source>
</reference>
<dbReference type="Pfam" id="PF01370">
    <property type="entry name" value="Epimerase"/>
    <property type="match status" value="1"/>
</dbReference>
<dbReference type="SUPFAM" id="SSF51735">
    <property type="entry name" value="NAD(P)-binding Rossmann-fold domains"/>
    <property type="match status" value="1"/>
</dbReference>
<dbReference type="Proteomes" id="UP000755104">
    <property type="component" value="Unassembled WGS sequence"/>
</dbReference>
<dbReference type="GO" id="GO:0003978">
    <property type="term" value="F:UDP-glucose 4-epimerase activity"/>
    <property type="evidence" value="ECO:0007669"/>
    <property type="project" value="UniProtKB-EC"/>
</dbReference>
<dbReference type="EC" id="5.1.3.2" evidence="5 10"/>
<dbReference type="NCBIfam" id="TIGR01179">
    <property type="entry name" value="galE"/>
    <property type="match status" value="1"/>
</dbReference>
<dbReference type="Gene3D" id="3.40.50.720">
    <property type="entry name" value="NAD(P)-binding Rossmann-like Domain"/>
    <property type="match status" value="1"/>
</dbReference>
<proteinExistence type="inferred from homology"/>
<dbReference type="Gene3D" id="3.90.25.10">
    <property type="entry name" value="UDP-galactose 4-epimerase, domain 1"/>
    <property type="match status" value="1"/>
</dbReference>
<protein>
    <recommendedName>
        <fullName evidence="6 10">UDP-glucose 4-epimerase</fullName>
        <ecNumber evidence="5 10">5.1.3.2</ecNumber>
    </recommendedName>
</protein>
<feature type="domain" description="NAD-dependent epimerase/dehydratase" evidence="11">
    <location>
        <begin position="24"/>
        <end position="272"/>
    </location>
</feature>
<name>A0ABS7JF35_9SPHN</name>
<comment type="subunit">
    <text evidence="10">Homodimer.</text>
</comment>
<evidence type="ECO:0000256" key="8">
    <source>
        <dbReference type="ARBA" id="ARBA00023235"/>
    </source>
</evidence>
<comment type="caution">
    <text evidence="12">The sequence shown here is derived from an EMBL/GenBank/DDBJ whole genome shotgun (WGS) entry which is preliminary data.</text>
</comment>
<keyword evidence="8 10" id="KW-0413">Isomerase</keyword>